<evidence type="ECO:0000313" key="2">
    <source>
        <dbReference type="Proteomes" id="UP000178374"/>
    </source>
</evidence>
<dbReference type="AlphaFoldDB" id="A0A1F6W623"/>
<comment type="caution">
    <text evidence="1">The sequence shown here is derived from an EMBL/GenBank/DDBJ whole genome shotgun (WGS) entry which is preliminary data.</text>
</comment>
<protein>
    <submittedName>
        <fullName evidence="1">Uncharacterized protein</fullName>
    </submittedName>
</protein>
<dbReference type="SUPFAM" id="SSF82171">
    <property type="entry name" value="DPP6 N-terminal domain-like"/>
    <property type="match status" value="1"/>
</dbReference>
<dbReference type="EMBL" id="MFUA01000011">
    <property type="protein sequence ID" value="OGI77370.1"/>
    <property type="molecule type" value="Genomic_DNA"/>
</dbReference>
<reference evidence="1 2" key="1">
    <citation type="journal article" date="2016" name="Nat. Commun.">
        <title>Thousands of microbial genomes shed light on interconnected biogeochemical processes in an aquifer system.</title>
        <authorList>
            <person name="Anantharaman K."/>
            <person name="Brown C.T."/>
            <person name="Hug L.A."/>
            <person name="Sharon I."/>
            <person name="Castelle C.J."/>
            <person name="Probst A.J."/>
            <person name="Thomas B.C."/>
            <person name="Singh A."/>
            <person name="Wilkins M.J."/>
            <person name="Karaoz U."/>
            <person name="Brodie E.L."/>
            <person name="Williams K.H."/>
            <person name="Hubbard S.S."/>
            <person name="Banfield J.F."/>
        </authorList>
    </citation>
    <scope>NUCLEOTIDE SEQUENCE [LARGE SCALE GENOMIC DNA]</scope>
</reference>
<gene>
    <name evidence="1" type="ORF">A3B85_02255</name>
</gene>
<name>A0A1F6W623_9BACT</name>
<organism evidence="1 2">
    <name type="scientific">Candidatus Nomurabacteria bacterium RIFCSPHIGHO2_02_FULL_37_13</name>
    <dbReference type="NCBI Taxonomy" id="1801750"/>
    <lineage>
        <taxon>Bacteria</taxon>
        <taxon>Candidatus Nomuraibacteriota</taxon>
    </lineage>
</organism>
<sequence>MSKRNFILLIIILILAVTVVFGFLYFRPQTTPSGDSDQGINFISRFNPFSNNKTIIPKTESPVVDISGTLPPPAEEIPIVKLKRISGMPVAGFGLFMKERLKDINPTPTLPLSGEGDNLVPPAKGGSGGLKPTPPPTEFITAVRYVERATGNIYQTFLDKIEERKFSTTVIPKVHEAYFGNKGKSVIMRYLKIDDRTIETFVGTLPKELLGGDTTLNNEIKGSFLPDNITDASVSPDATKIFYLFNVGDNMVGTIFNLLDNKKIQIFDSLFTEWLSFWPNGSLITLTTKPSWNTKGYMYGLNPSAKSFNRILGDINGLTTLTSPNGKLVLYGNNNLSLSVYNISAKNSDLLGVRTLPEKCVWGKLSDIVYCAVPKSINETEYPDAWYQGEVSFSDQIWRIDIKNGNTTMISDPVTILGGEDIDGIKLTLDESEKYLLFVNKKDSFLWELELN</sequence>
<accession>A0A1F6W623</accession>
<dbReference type="Proteomes" id="UP000178374">
    <property type="component" value="Unassembled WGS sequence"/>
</dbReference>
<evidence type="ECO:0000313" key="1">
    <source>
        <dbReference type="EMBL" id="OGI77370.1"/>
    </source>
</evidence>
<dbReference type="STRING" id="1801750.A3B85_02255"/>
<proteinExistence type="predicted"/>